<evidence type="ECO:0000256" key="3">
    <source>
        <dbReference type="ARBA" id="ARBA00022729"/>
    </source>
</evidence>
<keyword evidence="10" id="KW-0325">Glycoprotein</keyword>
<dbReference type="SMART" id="SM00672">
    <property type="entry name" value="CAP10"/>
    <property type="match status" value="1"/>
</dbReference>
<dbReference type="InterPro" id="IPR001611">
    <property type="entry name" value="Leu-rich_rpt"/>
</dbReference>
<dbReference type="InterPro" id="IPR006598">
    <property type="entry name" value="CAP10"/>
</dbReference>
<keyword evidence="3" id="KW-0732">Signal</keyword>
<dbReference type="PROSITE" id="PS50011">
    <property type="entry name" value="PROTEIN_KINASE_DOM"/>
    <property type="match status" value="1"/>
</dbReference>
<evidence type="ECO:0000256" key="1">
    <source>
        <dbReference type="ARBA" id="ARBA00022614"/>
    </source>
</evidence>
<evidence type="ECO:0000256" key="12">
    <source>
        <dbReference type="SAM" id="MobiDB-lite"/>
    </source>
</evidence>
<dbReference type="InParanoid" id="A0A7J7CL79"/>
<keyword evidence="6" id="KW-0067">ATP-binding</keyword>
<keyword evidence="2 13" id="KW-0812">Transmembrane</keyword>
<keyword evidence="15" id="KW-0808">Transferase</keyword>
<dbReference type="GO" id="GO:0012505">
    <property type="term" value="C:endomembrane system"/>
    <property type="evidence" value="ECO:0007669"/>
    <property type="project" value="UniProtKB-SubCell"/>
</dbReference>
<dbReference type="Pfam" id="PF05686">
    <property type="entry name" value="Glyco_transf_90"/>
    <property type="match status" value="1"/>
</dbReference>
<keyword evidence="1" id="KW-0433">Leucine-rich repeat</keyword>
<name>A0A7J7CL79_TRIWF</name>
<keyword evidence="4" id="KW-0677">Repeat</keyword>
<dbReference type="PANTHER" id="PTHR46084:SF19">
    <property type="entry name" value="PROTEIN KINASE DOMAIN-CONTAINING PROTEIN"/>
    <property type="match status" value="1"/>
</dbReference>
<dbReference type="InterPro" id="IPR011009">
    <property type="entry name" value="Kinase-like_dom_sf"/>
</dbReference>
<dbReference type="GO" id="GO:0005524">
    <property type="term" value="F:ATP binding"/>
    <property type="evidence" value="ECO:0007669"/>
    <property type="project" value="UniProtKB-KW"/>
</dbReference>
<dbReference type="InterPro" id="IPR000719">
    <property type="entry name" value="Prot_kinase_dom"/>
</dbReference>
<accession>A0A7J7CL79</accession>
<reference evidence="15 16" key="1">
    <citation type="journal article" date="2020" name="Nat. Commun.">
        <title>Genome of Tripterygium wilfordii and identification of cytochrome P450 involved in triptolide biosynthesis.</title>
        <authorList>
            <person name="Tu L."/>
            <person name="Su P."/>
            <person name="Zhang Z."/>
            <person name="Gao L."/>
            <person name="Wang J."/>
            <person name="Hu T."/>
            <person name="Zhou J."/>
            <person name="Zhang Y."/>
            <person name="Zhao Y."/>
            <person name="Liu Y."/>
            <person name="Song Y."/>
            <person name="Tong Y."/>
            <person name="Lu Y."/>
            <person name="Yang J."/>
            <person name="Xu C."/>
            <person name="Jia M."/>
            <person name="Peters R.J."/>
            <person name="Huang L."/>
            <person name="Gao W."/>
        </authorList>
    </citation>
    <scope>NUCLEOTIDE SEQUENCE [LARGE SCALE GENOMIC DNA]</scope>
    <source>
        <strain evidence="16">cv. XIE 37</strain>
        <tissue evidence="15">Leaf</tissue>
    </source>
</reference>
<feature type="transmembrane region" description="Helical" evidence="13">
    <location>
        <begin position="32"/>
        <end position="54"/>
    </location>
</feature>
<feature type="compositionally biased region" description="Polar residues" evidence="12">
    <location>
        <begin position="723"/>
        <end position="735"/>
    </location>
</feature>
<evidence type="ECO:0000256" key="8">
    <source>
        <dbReference type="ARBA" id="ARBA00023136"/>
    </source>
</evidence>
<evidence type="ECO:0000256" key="6">
    <source>
        <dbReference type="ARBA" id="ARBA00022840"/>
    </source>
</evidence>
<dbReference type="Pfam" id="PF00560">
    <property type="entry name" value="LRR_1"/>
    <property type="match status" value="3"/>
</dbReference>
<protein>
    <submittedName>
        <fullName evidence="15">Putative receptor kinase</fullName>
    </submittedName>
</protein>
<keyword evidence="5" id="KW-0547">Nucleotide-binding</keyword>
<evidence type="ECO:0000259" key="14">
    <source>
        <dbReference type="PROSITE" id="PS50011"/>
    </source>
</evidence>
<evidence type="ECO:0000256" key="11">
    <source>
        <dbReference type="ARBA" id="ARBA00046288"/>
    </source>
</evidence>
<dbReference type="SUPFAM" id="SSF56112">
    <property type="entry name" value="Protein kinase-like (PK-like)"/>
    <property type="match status" value="1"/>
</dbReference>
<dbReference type="SUPFAM" id="SSF52058">
    <property type="entry name" value="L domain-like"/>
    <property type="match status" value="1"/>
</dbReference>
<evidence type="ECO:0000256" key="10">
    <source>
        <dbReference type="ARBA" id="ARBA00023180"/>
    </source>
</evidence>
<dbReference type="InterPro" id="IPR001245">
    <property type="entry name" value="Ser-Thr/Tyr_kinase_cat_dom"/>
</dbReference>
<organism evidence="15 16">
    <name type="scientific">Tripterygium wilfordii</name>
    <name type="common">Thunder God vine</name>
    <dbReference type="NCBI Taxonomy" id="458696"/>
    <lineage>
        <taxon>Eukaryota</taxon>
        <taxon>Viridiplantae</taxon>
        <taxon>Streptophyta</taxon>
        <taxon>Embryophyta</taxon>
        <taxon>Tracheophyta</taxon>
        <taxon>Spermatophyta</taxon>
        <taxon>Magnoliopsida</taxon>
        <taxon>eudicotyledons</taxon>
        <taxon>Gunneridae</taxon>
        <taxon>Pentapetalae</taxon>
        <taxon>rosids</taxon>
        <taxon>fabids</taxon>
        <taxon>Celastrales</taxon>
        <taxon>Celastraceae</taxon>
        <taxon>Tripterygium</taxon>
    </lineage>
</organism>
<evidence type="ECO:0000313" key="16">
    <source>
        <dbReference type="Proteomes" id="UP000593562"/>
    </source>
</evidence>
<feature type="domain" description="Protein kinase" evidence="14">
    <location>
        <begin position="827"/>
        <end position="1103"/>
    </location>
</feature>
<evidence type="ECO:0000256" key="2">
    <source>
        <dbReference type="ARBA" id="ARBA00022692"/>
    </source>
</evidence>
<keyword evidence="16" id="KW-1185">Reference proteome</keyword>
<dbReference type="Gene3D" id="1.10.510.10">
    <property type="entry name" value="Transferase(Phosphotransferase) domain 1"/>
    <property type="match status" value="1"/>
</dbReference>
<dbReference type="Pfam" id="PF07714">
    <property type="entry name" value="PK_Tyr_Ser-Thr"/>
    <property type="match status" value="1"/>
</dbReference>
<gene>
    <name evidence="15" type="ORF">HS088_TW15G00317</name>
</gene>
<dbReference type="FunFam" id="3.30.200.20:FF:000489">
    <property type="entry name" value="Inactive receptor-like serine/threonine-protein kinase"/>
    <property type="match status" value="1"/>
</dbReference>
<dbReference type="InterPro" id="IPR032675">
    <property type="entry name" value="LRR_dom_sf"/>
</dbReference>
<dbReference type="FunCoup" id="A0A7J7CL79">
    <property type="interactions" value="3545"/>
</dbReference>
<evidence type="ECO:0000256" key="4">
    <source>
        <dbReference type="ARBA" id="ARBA00022737"/>
    </source>
</evidence>
<sequence length="1125" mass="128556">MPHSSGIGRHFSEMSIDQLFFKKGRSVTSSPIFLFLFFFIFFFFLAFISSFRFYSSLFSIENSPNETIVISQKQHPIKRIEYPLSCTNTSSNQTQSCPTNYYPNSFHPGPHDPPVCPDYFRQIYEDLKPWKVTGIDRDMVERAKRTAHFRLVIVKGKAYVVKYKKSIQTRDLFTIWGLLQLLRQYPGKLPDLDLMFDCDDLPVVQSKDHLHFWQPRPPPLFRYCGDRWTMDIVFPDWSFWGWAEINIKPWDSILKEIKDGNNRTKWMDREPYAYWKGNPFVARPRQDLLTCNVSDKHDWNARLYIQDWIKEGNEGFRQSNLANQCTHRYKIYIEGYAWSVSEKYILACDSVTLMVKPRFYDFFTRSLQPVQHYWPINDQDKCKSIYFAVDWGEKHKQKAQAIAKAAGEFTQEELKMEYVYDYMFHLLNEYAKLLRYKPEIPEGAVEMCSETMACPAEGREREFMMESLVKSPSNRSPCLFVIVDSFPRDEVRALLNFKEAIYDDPLVFLSNWNALDADPCDWPGLSCSLARDRVVKINITSSSLRGFLAPELGRITYLQELILHGNNLLGIIPKELGSLKFLKLLDLGMNQLTGPIPPELGNLTSIQKINLQSNGLTGKLPPELGNLKYLQELQLDRNKLQGTLPSTNNSATKSDIRGMYDSNANLTGFCQSSQLKVADFSYNFFVGSIPKCLGYLPSTSFQGNCLQNKDPKQRNATQCSLYGSTPPTRSHQTNISRHRPADDTANHQGSSKPAWLLALEIATGTMVGSLFIVAVLTALQRSNSKSSLIIPWKKSSSEKDHMTVYIDSEMLKDVVRFARQEVEVACEDFSNIIGSSPGSLVYKGTMKGGPEIAVISLCVKKEHWTGYLELYFQKEVADLARLNHENAGKLLGYCRESNPFTRMLVFEYASNGTLYEHLHYGEGCQFSWTRRMNIVLGIARGLKYLHTELEPPFTISELNSSAVYLTDNFSPKLVDFESCKTILARSEKNSGSIANQGAICVLPNSMEERHLDVQGNVYAFGVLLLEIISGRPPYCKDKVCLVEWAQEYLELPEVMSYVVDPELKHFKFDDLKVICEVVHLCIDPDPSKRPSMQELSTLLESRIDTSIPAELNASSLAWAELALSP</sequence>
<keyword evidence="15" id="KW-0418">Kinase</keyword>
<dbReference type="Gene3D" id="3.30.200.20">
    <property type="entry name" value="Phosphorylase Kinase, domain 1"/>
    <property type="match status" value="1"/>
</dbReference>
<keyword evidence="8 13" id="KW-0472">Membrane</keyword>
<dbReference type="Gene3D" id="3.80.10.10">
    <property type="entry name" value="Ribonuclease Inhibitor"/>
    <property type="match status" value="2"/>
</dbReference>
<evidence type="ECO:0000256" key="9">
    <source>
        <dbReference type="ARBA" id="ARBA00023170"/>
    </source>
</evidence>
<dbReference type="EMBL" id="JAAARO010000015">
    <property type="protein sequence ID" value="KAF5734823.1"/>
    <property type="molecule type" value="Genomic_DNA"/>
</dbReference>
<dbReference type="FunFam" id="3.80.10.10:FF:000101">
    <property type="entry name" value="LRR receptor-like serine/threonine-protein kinase ERECTA"/>
    <property type="match status" value="1"/>
</dbReference>
<proteinExistence type="predicted"/>
<dbReference type="GO" id="GO:0004672">
    <property type="term" value="F:protein kinase activity"/>
    <property type="evidence" value="ECO:0007669"/>
    <property type="project" value="InterPro"/>
</dbReference>
<dbReference type="AlphaFoldDB" id="A0A7J7CL79"/>
<keyword evidence="7 13" id="KW-1133">Transmembrane helix</keyword>
<evidence type="ECO:0000313" key="15">
    <source>
        <dbReference type="EMBL" id="KAF5734823.1"/>
    </source>
</evidence>
<dbReference type="PANTHER" id="PTHR46084">
    <property type="entry name" value="PROTEIN MALE DISCOVERER 2"/>
    <property type="match status" value="1"/>
</dbReference>
<evidence type="ECO:0000256" key="13">
    <source>
        <dbReference type="SAM" id="Phobius"/>
    </source>
</evidence>
<comment type="subcellular location">
    <subcellularLocation>
        <location evidence="11">Endomembrane system</location>
        <topology evidence="11">Single-pass type I membrane protein</topology>
    </subcellularLocation>
</comment>
<evidence type="ECO:0000256" key="5">
    <source>
        <dbReference type="ARBA" id="ARBA00022741"/>
    </source>
</evidence>
<evidence type="ECO:0000256" key="7">
    <source>
        <dbReference type="ARBA" id="ARBA00022989"/>
    </source>
</evidence>
<comment type="caution">
    <text evidence="15">The sequence shown here is derived from an EMBL/GenBank/DDBJ whole genome shotgun (WGS) entry which is preliminary data.</text>
</comment>
<feature type="region of interest" description="Disordered" evidence="12">
    <location>
        <begin position="723"/>
        <end position="748"/>
    </location>
</feature>
<keyword evidence="9 15" id="KW-0675">Receptor</keyword>
<dbReference type="Proteomes" id="UP000593562">
    <property type="component" value="Unassembled WGS sequence"/>
</dbReference>